<dbReference type="AlphaFoldDB" id="A0AAE9Z5X7"/>
<organism evidence="2 3">
    <name type="scientific">Thalassomonas viridans</name>
    <dbReference type="NCBI Taxonomy" id="137584"/>
    <lineage>
        <taxon>Bacteria</taxon>
        <taxon>Pseudomonadati</taxon>
        <taxon>Pseudomonadota</taxon>
        <taxon>Gammaproteobacteria</taxon>
        <taxon>Alteromonadales</taxon>
        <taxon>Colwelliaceae</taxon>
        <taxon>Thalassomonas</taxon>
    </lineage>
</organism>
<dbReference type="KEGG" id="tvd:SG34_010935"/>
<accession>A0AAE9Z5X7</accession>
<sequence length="135" mass="15513">MTQSIETCLQQWHDVVKHQDMALLNDILADEVEFHSPTVWKPKEGKQITAYILKTVMGIFQDFTYRRQFISGNSVVLEFSAMVAGKNIKGIDMIRWNEQGKIEHFEVMLRPLNGLQAMLEIMTADLQKAGFVPKD</sequence>
<dbReference type="InterPro" id="IPR032710">
    <property type="entry name" value="NTF2-like_dom_sf"/>
</dbReference>
<name>A0AAE9Z5X7_9GAMM</name>
<reference evidence="2 3" key="1">
    <citation type="journal article" date="2015" name="Genome Announc.">
        <title>Draft Genome Sequences of Marine Isolates of Thalassomonas viridans and Thalassomonas actiniarum.</title>
        <authorList>
            <person name="Olonade I."/>
            <person name="van Zyl L.J."/>
            <person name="Trindade M."/>
        </authorList>
    </citation>
    <scope>NUCLEOTIDE SEQUENCE [LARGE SCALE GENOMIC DNA]</scope>
    <source>
        <strain evidence="2 3">XOM25</strain>
    </source>
</reference>
<dbReference type="RefSeq" id="WP_044842171.1">
    <property type="nucleotide sequence ID" value="NZ_CP059733.1"/>
</dbReference>
<protein>
    <submittedName>
        <fullName evidence="2">Nuclear transport factor 2 family protein</fullName>
    </submittedName>
</protein>
<gene>
    <name evidence="2" type="ORF">SG34_010935</name>
</gene>
<dbReference type="Proteomes" id="UP000032352">
    <property type="component" value="Chromosome"/>
</dbReference>
<dbReference type="Pfam" id="PF12680">
    <property type="entry name" value="SnoaL_2"/>
    <property type="match status" value="1"/>
</dbReference>
<reference evidence="2 3" key="2">
    <citation type="journal article" date="2022" name="Mar. Drugs">
        <title>Bioassay-Guided Fractionation Leads to the Detection of Cholic Acid Generated by the Rare Thalassomonas sp.</title>
        <authorList>
            <person name="Pheiffer F."/>
            <person name="Schneider Y.K."/>
            <person name="Hansen E.H."/>
            <person name="Andersen J.H."/>
            <person name="Isaksson J."/>
            <person name="Busche T."/>
            <person name="R C."/>
            <person name="Kalinowski J."/>
            <person name="Zyl L.V."/>
            <person name="Trindade M."/>
        </authorList>
    </citation>
    <scope>NUCLEOTIDE SEQUENCE [LARGE SCALE GENOMIC DNA]</scope>
    <source>
        <strain evidence="2 3">XOM25</strain>
    </source>
</reference>
<dbReference type="InterPro" id="IPR037401">
    <property type="entry name" value="SnoaL-like"/>
</dbReference>
<evidence type="ECO:0000259" key="1">
    <source>
        <dbReference type="Pfam" id="PF12680"/>
    </source>
</evidence>
<feature type="domain" description="SnoaL-like" evidence="1">
    <location>
        <begin position="10"/>
        <end position="103"/>
    </location>
</feature>
<evidence type="ECO:0000313" key="2">
    <source>
        <dbReference type="EMBL" id="WDE07346.1"/>
    </source>
</evidence>
<keyword evidence="3" id="KW-1185">Reference proteome</keyword>
<evidence type="ECO:0000313" key="3">
    <source>
        <dbReference type="Proteomes" id="UP000032352"/>
    </source>
</evidence>
<proteinExistence type="predicted"/>
<dbReference type="EMBL" id="CP059733">
    <property type="protein sequence ID" value="WDE07346.1"/>
    <property type="molecule type" value="Genomic_DNA"/>
</dbReference>
<dbReference type="Gene3D" id="3.10.450.50">
    <property type="match status" value="1"/>
</dbReference>
<dbReference type="SUPFAM" id="SSF54427">
    <property type="entry name" value="NTF2-like"/>
    <property type="match status" value="1"/>
</dbReference>